<evidence type="ECO:0000256" key="3">
    <source>
        <dbReference type="ARBA" id="ARBA00012438"/>
    </source>
</evidence>
<dbReference type="Gene3D" id="3.30.565.10">
    <property type="entry name" value="Histidine kinase-like ATPase, C-terminal domain"/>
    <property type="match status" value="1"/>
</dbReference>
<dbReference type="PROSITE" id="PS50109">
    <property type="entry name" value="HIS_KIN"/>
    <property type="match status" value="1"/>
</dbReference>
<evidence type="ECO:0000256" key="12">
    <source>
        <dbReference type="ARBA" id="ARBA00023136"/>
    </source>
</evidence>
<keyword evidence="4" id="KW-1003">Cell membrane</keyword>
<evidence type="ECO:0000256" key="9">
    <source>
        <dbReference type="ARBA" id="ARBA00022840"/>
    </source>
</evidence>
<evidence type="ECO:0000313" key="16">
    <source>
        <dbReference type="Proteomes" id="UP001306950"/>
    </source>
</evidence>
<feature type="domain" description="Histidine kinase" evidence="14">
    <location>
        <begin position="119"/>
        <end position="327"/>
    </location>
</feature>
<proteinExistence type="predicted"/>
<evidence type="ECO:0000256" key="4">
    <source>
        <dbReference type="ARBA" id="ARBA00022475"/>
    </source>
</evidence>
<comment type="caution">
    <text evidence="15">The sequence shown here is derived from an EMBL/GenBank/DDBJ whole genome shotgun (WGS) entry which is preliminary data.</text>
</comment>
<keyword evidence="6 13" id="KW-0812">Transmembrane</keyword>
<evidence type="ECO:0000256" key="8">
    <source>
        <dbReference type="ARBA" id="ARBA00022777"/>
    </source>
</evidence>
<dbReference type="InterPro" id="IPR050351">
    <property type="entry name" value="BphY/WalK/GraS-like"/>
</dbReference>
<dbReference type="GO" id="GO:0004673">
    <property type="term" value="F:protein histidine kinase activity"/>
    <property type="evidence" value="ECO:0007669"/>
    <property type="project" value="UniProtKB-EC"/>
</dbReference>
<dbReference type="PRINTS" id="PR00344">
    <property type="entry name" value="BCTRLSENSOR"/>
</dbReference>
<keyword evidence="8 15" id="KW-0418">Kinase</keyword>
<dbReference type="PANTHER" id="PTHR45453:SF2">
    <property type="entry name" value="HISTIDINE KINASE"/>
    <property type="match status" value="1"/>
</dbReference>
<dbReference type="EC" id="2.7.13.3" evidence="3"/>
<reference evidence="15 16" key="1">
    <citation type="submission" date="2024-02" db="EMBL/GenBank/DDBJ databases">
        <title>A nitrogen-fixing paenibacillus bacterium.</title>
        <authorList>
            <person name="Zhang W.L."/>
            <person name="Chen S.F."/>
        </authorList>
    </citation>
    <scope>NUCLEOTIDE SEQUENCE [LARGE SCALE GENOMIC DNA]</scope>
    <source>
        <strain evidence="15 16">M1</strain>
    </source>
</reference>
<keyword evidence="11" id="KW-0902">Two-component regulatory system</keyword>
<dbReference type="Proteomes" id="UP001306950">
    <property type="component" value="Unassembled WGS sequence"/>
</dbReference>
<dbReference type="Pfam" id="PF02518">
    <property type="entry name" value="HATPase_c"/>
    <property type="match status" value="1"/>
</dbReference>
<comment type="subcellular location">
    <subcellularLocation>
        <location evidence="2">Cell membrane</location>
        <topology evidence="2">Multi-pass membrane protein</topology>
    </subcellularLocation>
</comment>
<feature type="transmembrane region" description="Helical" evidence="13">
    <location>
        <begin position="12"/>
        <end position="28"/>
    </location>
</feature>
<evidence type="ECO:0000259" key="14">
    <source>
        <dbReference type="PROSITE" id="PS50109"/>
    </source>
</evidence>
<dbReference type="InterPro" id="IPR005467">
    <property type="entry name" value="His_kinase_dom"/>
</dbReference>
<evidence type="ECO:0000256" key="2">
    <source>
        <dbReference type="ARBA" id="ARBA00004651"/>
    </source>
</evidence>
<dbReference type="RefSeq" id="WP_331844541.1">
    <property type="nucleotide sequence ID" value="NZ_JAZHPZ010000001.1"/>
</dbReference>
<evidence type="ECO:0000256" key="6">
    <source>
        <dbReference type="ARBA" id="ARBA00022692"/>
    </source>
</evidence>
<evidence type="ECO:0000256" key="11">
    <source>
        <dbReference type="ARBA" id="ARBA00023012"/>
    </source>
</evidence>
<name>A0ABU7VKL0_9BACL</name>
<keyword evidence="12 13" id="KW-0472">Membrane</keyword>
<organism evidence="15 16">
    <name type="scientific">Paenibacillus haidiansis</name>
    <dbReference type="NCBI Taxonomy" id="1574488"/>
    <lineage>
        <taxon>Bacteria</taxon>
        <taxon>Bacillati</taxon>
        <taxon>Bacillota</taxon>
        <taxon>Bacilli</taxon>
        <taxon>Bacillales</taxon>
        <taxon>Paenibacillaceae</taxon>
        <taxon>Paenibacillus</taxon>
    </lineage>
</organism>
<keyword evidence="10 13" id="KW-1133">Transmembrane helix</keyword>
<keyword evidence="9" id="KW-0067">ATP-binding</keyword>
<dbReference type="PANTHER" id="PTHR45453">
    <property type="entry name" value="PHOSPHATE REGULON SENSOR PROTEIN PHOR"/>
    <property type="match status" value="1"/>
</dbReference>
<evidence type="ECO:0000256" key="5">
    <source>
        <dbReference type="ARBA" id="ARBA00022679"/>
    </source>
</evidence>
<dbReference type="EMBL" id="JAZHPZ010000001">
    <property type="protein sequence ID" value="MEF2964299.1"/>
    <property type="molecule type" value="Genomic_DNA"/>
</dbReference>
<dbReference type="InterPro" id="IPR003594">
    <property type="entry name" value="HATPase_dom"/>
</dbReference>
<keyword evidence="5 15" id="KW-0808">Transferase</keyword>
<comment type="catalytic activity">
    <reaction evidence="1">
        <text>ATP + protein L-histidine = ADP + protein N-phospho-L-histidine.</text>
        <dbReference type="EC" id="2.7.13.3"/>
    </reaction>
</comment>
<sequence length="332" mass="37848">MRLFLRDQRPLIGIYILQLATVAGVFWLDGYRNLAIVLYAALLSGCLLTAYLVYRYITNRSLYRCLEQGDGLDVFKEVKATTPLSESLYRLLKKQYRHYVSELSRQQNKINHHTQFISQWVHQMKTPVSVIHLMIQDSADPNSVAIGDELDRLRQGLDLVLYSARLDAFSQDFVVEKLDLESLVRAAVSAQKRLFIRSKVFPRTEFTAGPLTVASDEKWLTFVLTQIFTNAVKYTAKETGNLQIRGFRRGDETVLEIQDDGVGIPDSDLPRVFDAYFTGENGRNFRESTGMGLHLVKQICLELGHGVELESKIGQGTLVRFIFQTESRKSAR</sequence>
<accession>A0ABU7VKL0</accession>
<gene>
    <name evidence="15" type="ORF">V3851_00530</name>
</gene>
<dbReference type="SUPFAM" id="SSF55874">
    <property type="entry name" value="ATPase domain of HSP90 chaperone/DNA topoisomerase II/histidine kinase"/>
    <property type="match status" value="1"/>
</dbReference>
<dbReference type="InterPro" id="IPR004358">
    <property type="entry name" value="Sig_transdc_His_kin-like_C"/>
</dbReference>
<evidence type="ECO:0000313" key="15">
    <source>
        <dbReference type="EMBL" id="MEF2964299.1"/>
    </source>
</evidence>
<evidence type="ECO:0000256" key="7">
    <source>
        <dbReference type="ARBA" id="ARBA00022741"/>
    </source>
</evidence>
<keyword evidence="7" id="KW-0547">Nucleotide-binding</keyword>
<feature type="transmembrane region" description="Helical" evidence="13">
    <location>
        <begin position="34"/>
        <end position="54"/>
    </location>
</feature>
<evidence type="ECO:0000256" key="13">
    <source>
        <dbReference type="SAM" id="Phobius"/>
    </source>
</evidence>
<protein>
    <recommendedName>
        <fullName evidence="3">histidine kinase</fullName>
        <ecNumber evidence="3">2.7.13.3</ecNumber>
    </recommendedName>
</protein>
<dbReference type="SMART" id="SM00387">
    <property type="entry name" value="HATPase_c"/>
    <property type="match status" value="1"/>
</dbReference>
<evidence type="ECO:0000256" key="10">
    <source>
        <dbReference type="ARBA" id="ARBA00022989"/>
    </source>
</evidence>
<keyword evidence="16" id="KW-1185">Reference proteome</keyword>
<evidence type="ECO:0000256" key="1">
    <source>
        <dbReference type="ARBA" id="ARBA00000085"/>
    </source>
</evidence>
<dbReference type="InterPro" id="IPR036890">
    <property type="entry name" value="HATPase_C_sf"/>
</dbReference>